<dbReference type="Pfam" id="PF13410">
    <property type="entry name" value="GST_C_2"/>
    <property type="match status" value="1"/>
</dbReference>
<dbReference type="SUPFAM" id="SSF47616">
    <property type="entry name" value="GST C-terminal domain-like"/>
    <property type="match status" value="1"/>
</dbReference>
<feature type="compositionally biased region" description="Low complexity" evidence="1">
    <location>
        <begin position="513"/>
        <end position="523"/>
    </location>
</feature>
<dbReference type="SUPFAM" id="SSF52833">
    <property type="entry name" value="Thioredoxin-like"/>
    <property type="match status" value="1"/>
</dbReference>
<feature type="compositionally biased region" description="Basic residues" evidence="1">
    <location>
        <begin position="561"/>
        <end position="571"/>
    </location>
</feature>
<accession>A0A2P6TQ33</accession>
<feature type="domain" description="GST C-terminal" evidence="2">
    <location>
        <begin position="171"/>
        <end position="302"/>
    </location>
</feature>
<dbReference type="GO" id="GO:0005737">
    <property type="term" value="C:cytoplasm"/>
    <property type="evidence" value="ECO:0007669"/>
    <property type="project" value="TreeGrafter"/>
</dbReference>
<dbReference type="OrthoDB" id="2309723at2759"/>
<dbReference type="Proteomes" id="UP000239899">
    <property type="component" value="Unassembled WGS sequence"/>
</dbReference>
<evidence type="ECO:0000256" key="1">
    <source>
        <dbReference type="SAM" id="MobiDB-lite"/>
    </source>
</evidence>
<organism evidence="3 4">
    <name type="scientific">Chlorella sorokiniana</name>
    <name type="common">Freshwater green alga</name>
    <dbReference type="NCBI Taxonomy" id="3076"/>
    <lineage>
        <taxon>Eukaryota</taxon>
        <taxon>Viridiplantae</taxon>
        <taxon>Chlorophyta</taxon>
        <taxon>core chlorophytes</taxon>
        <taxon>Trebouxiophyceae</taxon>
        <taxon>Chlorellales</taxon>
        <taxon>Chlorellaceae</taxon>
        <taxon>Chlorella clade</taxon>
        <taxon>Chlorella</taxon>
    </lineage>
</organism>
<protein>
    <submittedName>
        <fullName evidence="3">Glutathione-dependent reductase</fullName>
    </submittedName>
</protein>
<evidence type="ECO:0000259" key="2">
    <source>
        <dbReference type="PROSITE" id="PS50405"/>
    </source>
</evidence>
<dbReference type="PROSITE" id="PS50405">
    <property type="entry name" value="GST_CTER"/>
    <property type="match status" value="1"/>
</dbReference>
<comment type="caution">
    <text evidence="3">The sequence shown here is derived from an EMBL/GenBank/DDBJ whole genome shotgun (WGS) entry which is preliminary data.</text>
</comment>
<dbReference type="InterPro" id="IPR004045">
    <property type="entry name" value="Glutathione_S-Trfase_N"/>
</dbReference>
<feature type="region of interest" description="Disordered" evidence="1">
    <location>
        <begin position="490"/>
        <end position="571"/>
    </location>
</feature>
<dbReference type="Gene3D" id="1.20.1050.10">
    <property type="match status" value="1"/>
</dbReference>
<dbReference type="CDD" id="cd03190">
    <property type="entry name" value="GST_C_Omega_like"/>
    <property type="match status" value="1"/>
</dbReference>
<dbReference type="AlphaFoldDB" id="A0A2P6TQ33"/>
<dbReference type="InterPro" id="IPR036249">
    <property type="entry name" value="Thioredoxin-like_sf"/>
</dbReference>
<dbReference type="InterPro" id="IPR036282">
    <property type="entry name" value="Glutathione-S-Trfase_C_sf"/>
</dbReference>
<gene>
    <name evidence="3" type="ORF">C2E21_5065</name>
</gene>
<dbReference type="GO" id="GO:0004364">
    <property type="term" value="F:glutathione transferase activity"/>
    <property type="evidence" value="ECO:0007669"/>
    <property type="project" value="InterPro"/>
</dbReference>
<evidence type="ECO:0000313" key="4">
    <source>
        <dbReference type="Proteomes" id="UP000239899"/>
    </source>
</evidence>
<dbReference type="InterPro" id="IPR016639">
    <property type="entry name" value="GST_Omega/GSH"/>
</dbReference>
<feature type="region of interest" description="Disordered" evidence="1">
    <location>
        <begin position="345"/>
        <end position="376"/>
    </location>
</feature>
<dbReference type="PANTHER" id="PTHR32419">
    <property type="entry name" value="GLUTATHIONYL-HYDROQUINONE REDUCTASE"/>
    <property type="match status" value="1"/>
</dbReference>
<proteinExistence type="predicted"/>
<dbReference type="InterPro" id="IPR047047">
    <property type="entry name" value="GST_Omega-like_C"/>
</dbReference>
<keyword evidence="4" id="KW-1185">Reference proteome</keyword>
<evidence type="ECO:0000313" key="3">
    <source>
        <dbReference type="EMBL" id="PRW56129.1"/>
    </source>
</evidence>
<name>A0A2P6TQ33_CHLSO</name>
<dbReference type="InterPro" id="IPR010987">
    <property type="entry name" value="Glutathione-S-Trfase_C-like"/>
</dbReference>
<reference evidence="3 4" key="1">
    <citation type="journal article" date="2018" name="Plant J.">
        <title>Genome sequences of Chlorella sorokiniana UTEX 1602 and Micractinium conductrix SAG 241.80: implications to maltose excretion by a green alga.</title>
        <authorList>
            <person name="Arriola M.B."/>
            <person name="Velmurugan N."/>
            <person name="Zhang Y."/>
            <person name="Plunkett M.H."/>
            <person name="Hondzo H."/>
            <person name="Barney B.M."/>
        </authorList>
    </citation>
    <scope>NUCLEOTIDE SEQUENCE [LARGE SCALE GENOMIC DNA]</scope>
    <source>
        <strain evidence="4">UTEX 1602</strain>
    </source>
</reference>
<dbReference type="EMBL" id="LHPG02000009">
    <property type="protein sequence ID" value="PRW56129.1"/>
    <property type="molecule type" value="Genomic_DNA"/>
</dbReference>
<sequence>MLVKTAKFGWRTAWQTLMTELAPQSKDGQYSRPTYSFQGRLGSSDFPLEPGRYHLYVGNPCPWCHRVLLALVICGLGEFVSFSRAVDDPERASRGGWVFDEPGGDPVFGRRDLRQVYDLLSPGFSGRCTAPLLVDKRARQAVCNESAIICANFAELARPLGGAPAAVDLRPPQLVGEIERWNERIYEAVNNGVYRCGFSTSQAGFSRAEAELFACLDELDELLSRQRFVCGERFTEADLRLFPTIVRFDAVYATLFKCCKKRIADYPHLQGWLRDVHQLQLPGGGLQIADCFDLDDARRSYFGQLFPLNPGGIVPSGPTAADLGLHLPPGRGPVDFQSVLPCSPSAPSYPHQAAQASMCSQQQQSRPSRQSTTRFNQRGKQVFCTPFPSAEIDDNHRCCAERRLLASWVQHARRHGVPSHKVVPWVRRKLGPTVVVLRFRGDGSLGCSVPCVLCQRELTRFDLSVCCFLGQDGPGGSPCWYRGRLTDEGAPTPVLTAGQRRTLNLDPGPRRTQPPAEAEAGAGRARGGGRSGRSGSPRKHSPGSRSGSPSQQPPPDAQQRGRGKARKGCRH</sequence>
<dbReference type="PANTHER" id="PTHR32419:SF6">
    <property type="entry name" value="GLUTATHIONE S-TRANSFERASE OMEGA-LIKE 1-RELATED"/>
    <property type="match status" value="1"/>
</dbReference>
<feature type="compositionally biased region" description="Low complexity" evidence="1">
    <location>
        <begin position="352"/>
        <end position="374"/>
    </location>
</feature>
<dbReference type="Pfam" id="PF13409">
    <property type="entry name" value="GST_N_2"/>
    <property type="match status" value="1"/>
</dbReference>
<dbReference type="STRING" id="3076.A0A2P6TQ33"/>
<dbReference type="Gene3D" id="3.40.30.10">
    <property type="entry name" value="Glutaredoxin"/>
    <property type="match status" value="1"/>
</dbReference>